<accession>A0A087U3D2</accession>
<proteinExistence type="predicted"/>
<dbReference type="GO" id="GO:0000978">
    <property type="term" value="F:RNA polymerase II cis-regulatory region sequence-specific DNA binding"/>
    <property type="evidence" value="ECO:0007669"/>
    <property type="project" value="InterPro"/>
</dbReference>
<dbReference type="Gene3D" id="2.60.40.820">
    <property type="entry name" value="Transcription factor, T-box"/>
    <property type="match status" value="1"/>
</dbReference>
<dbReference type="SMART" id="SM00425">
    <property type="entry name" value="TBOX"/>
    <property type="match status" value="1"/>
</dbReference>
<evidence type="ECO:0000256" key="5">
    <source>
        <dbReference type="PROSITE-ProRule" id="PRU00201"/>
    </source>
</evidence>
<dbReference type="InterPro" id="IPR001699">
    <property type="entry name" value="TF_T-box"/>
</dbReference>
<dbReference type="GO" id="GO:0000981">
    <property type="term" value="F:DNA-binding transcription factor activity, RNA polymerase II-specific"/>
    <property type="evidence" value="ECO:0007669"/>
    <property type="project" value="TreeGrafter"/>
</dbReference>
<dbReference type="Proteomes" id="UP000054359">
    <property type="component" value="Unassembled WGS sequence"/>
</dbReference>
<dbReference type="GO" id="GO:0045893">
    <property type="term" value="P:positive regulation of DNA-templated transcription"/>
    <property type="evidence" value="ECO:0007669"/>
    <property type="project" value="InterPro"/>
</dbReference>
<keyword evidence="2 5" id="KW-0238">DNA-binding</keyword>
<dbReference type="GO" id="GO:0001708">
    <property type="term" value="P:cell fate specification"/>
    <property type="evidence" value="ECO:0007669"/>
    <property type="project" value="TreeGrafter"/>
</dbReference>
<dbReference type="InterPro" id="IPR008967">
    <property type="entry name" value="p53-like_TF_DNA-bd_sf"/>
</dbReference>
<keyword evidence="8" id="KW-1185">Reference proteome</keyword>
<dbReference type="InterPro" id="IPR036960">
    <property type="entry name" value="T-box_sf"/>
</dbReference>
<feature type="domain" description="T-box" evidence="6">
    <location>
        <begin position="1"/>
        <end position="147"/>
    </location>
</feature>
<keyword evidence="4 5" id="KW-0539">Nucleus</keyword>
<dbReference type="EMBL" id="KK117966">
    <property type="protein sequence ID" value="KFM71871.1"/>
    <property type="molecule type" value="Genomic_DNA"/>
</dbReference>
<dbReference type="PANTHER" id="PTHR11267">
    <property type="entry name" value="T-BOX PROTEIN-RELATED"/>
    <property type="match status" value="1"/>
</dbReference>
<evidence type="ECO:0000256" key="2">
    <source>
        <dbReference type="ARBA" id="ARBA00023125"/>
    </source>
</evidence>
<dbReference type="PRINTS" id="PR00937">
    <property type="entry name" value="TBOX"/>
</dbReference>
<feature type="non-terminal residue" evidence="7">
    <location>
        <position position="147"/>
    </location>
</feature>
<gene>
    <name evidence="7" type="ORF">X975_22073</name>
</gene>
<sequence length="147" mass="16873">MFPSVQIDVKGLDVNSLYSFMLEFVQVSGKKLRYVSGFWTENGKSETPTTQATYMHEQNIKLGSHWMKTPVSFEKIKITNQSNNPTAVLLNSLCRYYTRIYIRKIDGNVTKAVKIVDLHLTEFVTVTAYQNVQVTMLKCFYNKNAKG</sequence>
<dbReference type="Pfam" id="PF00907">
    <property type="entry name" value="T-box"/>
    <property type="match status" value="1"/>
</dbReference>
<evidence type="ECO:0000259" key="6">
    <source>
        <dbReference type="PROSITE" id="PS50252"/>
    </source>
</evidence>
<evidence type="ECO:0000256" key="4">
    <source>
        <dbReference type="ARBA" id="ARBA00023242"/>
    </source>
</evidence>
<keyword evidence="1" id="KW-0805">Transcription regulation</keyword>
<dbReference type="GO" id="GO:0001707">
    <property type="term" value="P:mesoderm formation"/>
    <property type="evidence" value="ECO:0007669"/>
    <property type="project" value="TreeGrafter"/>
</dbReference>
<evidence type="ECO:0000313" key="7">
    <source>
        <dbReference type="EMBL" id="KFM71871.1"/>
    </source>
</evidence>
<protein>
    <submittedName>
        <fullName evidence="7">Brachyury protein</fullName>
    </submittedName>
</protein>
<name>A0A087U3D2_STEMI</name>
<comment type="subcellular location">
    <subcellularLocation>
        <location evidence="5">Nucleus</location>
    </subcellularLocation>
</comment>
<keyword evidence="3" id="KW-0804">Transcription</keyword>
<evidence type="ECO:0000256" key="1">
    <source>
        <dbReference type="ARBA" id="ARBA00023015"/>
    </source>
</evidence>
<dbReference type="GO" id="GO:0003007">
    <property type="term" value="P:heart morphogenesis"/>
    <property type="evidence" value="ECO:0007669"/>
    <property type="project" value="TreeGrafter"/>
</dbReference>
<reference evidence="7 8" key="1">
    <citation type="submission" date="2013-11" db="EMBL/GenBank/DDBJ databases">
        <title>Genome sequencing of Stegodyphus mimosarum.</title>
        <authorList>
            <person name="Bechsgaard J."/>
        </authorList>
    </citation>
    <scope>NUCLEOTIDE SEQUENCE [LARGE SCALE GENOMIC DNA]</scope>
</reference>
<evidence type="ECO:0000256" key="3">
    <source>
        <dbReference type="ARBA" id="ARBA00023163"/>
    </source>
</evidence>
<evidence type="ECO:0000313" key="8">
    <source>
        <dbReference type="Proteomes" id="UP000054359"/>
    </source>
</evidence>
<dbReference type="SUPFAM" id="SSF49417">
    <property type="entry name" value="p53-like transcription factors"/>
    <property type="match status" value="1"/>
</dbReference>
<dbReference type="AlphaFoldDB" id="A0A087U3D2"/>
<dbReference type="GO" id="GO:0005634">
    <property type="term" value="C:nucleus"/>
    <property type="evidence" value="ECO:0007669"/>
    <property type="project" value="UniProtKB-SubCell"/>
</dbReference>
<dbReference type="OMA" id="HWMKTPV"/>
<dbReference type="STRING" id="407821.A0A087U3D2"/>
<dbReference type="GO" id="GO:0000785">
    <property type="term" value="C:chromatin"/>
    <property type="evidence" value="ECO:0007669"/>
    <property type="project" value="TreeGrafter"/>
</dbReference>
<organism evidence="7 8">
    <name type="scientific">Stegodyphus mimosarum</name>
    <name type="common">African social velvet spider</name>
    <dbReference type="NCBI Taxonomy" id="407821"/>
    <lineage>
        <taxon>Eukaryota</taxon>
        <taxon>Metazoa</taxon>
        <taxon>Ecdysozoa</taxon>
        <taxon>Arthropoda</taxon>
        <taxon>Chelicerata</taxon>
        <taxon>Arachnida</taxon>
        <taxon>Araneae</taxon>
        <taxon>Araneomorphae</taxon>
        <taxon>Entelegynae</taxon>
        <taxon>Eresoidea</taxon>
        <taxon>Eresidae</taxon>
        <taxon>Stegodyphus</taxon>
    </lineage>
</organism>
<comment type="caution">
    <text evidence="5">Lacks conserved residue(s) required for the propagation of feature annotation.</text>
</comment>
<dbReference type="PANTHER" id="PTHR11267:SF106">
    <property type="entry name" value="T-RELATED PROTEIN"/>
    <property type="match status" value="1"/>
</dbReference>
<dbReference type="PROSITE" id="PS50252">
    <property type="entry name" value="TBOX_3"/>
    <property type="match status" value="1"/>
</dbReference>
<dbReference type="InterPro" id="IPR046360">
    <property type="entry name" value="T-box_DNA-bd"/>
</dbReference>
<dbReference type="OrthoDB" id="7442607at2759"/>